<dbReference type="InterPro" id="IPR052513">
    <property type="entry name" value="Thioester_dehydratase-like"/>
</dbReference>
<protein>
    <recommendedName>
        <fullName evidence="1">ChsH2 C-terminal OB-fold domain-containing protein</fullName>
    </recommendedName>
</protein>
<evidence type="ECO:0000259" key="1">
    <source>
        <dbReference type="Pfam" id="PF01796"/>
    </source>
</evidence>
<reference evidence="2 3" key="1">
    <citation type="submission" date="2017-09" db="EMBL/GenBank/DDBJ databases">
        <authorList>
            <person name="Ehlers B."/>
            <person name="Leendertz F.H."/>
        </authorList>
    </citation>
    <scope>NUCLEOTIDE SEQUENCE [LARGE SCALE GENOMIC DNA]</scope>
    <source>
        <strain evidence="2 3">DSM 45537</strain>
    </source>
</reference>
<dbReference type="EMBL" id="OBEG01000009">
    <property type="protein sequence ID" value="SNY89628.1"/>
    <property type="molecule type" value="Genomic_DNA"/>
</dbReference>
<evidence type="ECO:0000313" key="3">
    <source>
        <dbReference type="Proteomes" id="UP000219565"/>
    </source>
</evidence>
<dbReference type="AlphaFoldDB" id="A0A285LXJ6"/>
<dbReference type="STRING" id="1379680.GCA_001612615_04535"/>
<evidence type="ECO:0000313" key="2">
    <source>
        <dbReference type="EMBL" id="SNY89628.1"/>
    </source>
</evidence>
<dbReference type="InterPro" id="IPR012340">
    <property type="entry name" value="NA-bd_OB-fold"/>
</dbReference>
<dbReference type="Proteomes" id="UP000219565">
    <property type="component" value="Unassembled WGS sequence"/>
</dbReference>
<dbReference type="Pfam" id="PF01796">
    <property type="entry name" value="OB_ChsH2_C"/>
    <property type="match status" value="1"/>
</dbReference>
<dbReference type="RefSeq" id="WP_097248287.1">
    <property type="nucleotide sequence ID" value="NZ_OBEG01000009.1"/>
</dbReference>
<dbReference type="OrthoDB" id="5124195at2"/>
<dbReference type="PANTHER" id="PTHR34075:SF5">
    <property type="entry name" value="BLR3430 PROTEIN"/>
    <property type="match status" value="1"/>
</dbReference>
<dbReference type="PANTHER" id="PTHR34075">
    <property type="entry name" value="BLR3430 PROTEIN"/>
    <property type="match status" value="1"/>
</dbReference>
<organism evidence="2 3">
    <name type="scientific">Nocardia amikacinitolerans</name>
    <dbReference type="NCBI Taxonomy" id="756689"/>
    <lineage>
        <taxon>Bacteria</taxon>
        <taxon>Bacillati</taxon>
        <taxon>Actinomycetota</taxon>
        <taxon>Actinomycetes</taxon>
        <taxon>Mycobacteriales</taxon>
        <taxon>Nocardiaceae</taxon>
        <taxon>Nocardia</taxon>
    </lineage>
</organism>
<gene>
    <name evidence="2" type="ORF">SAMN04244553_6647</name>
</gene>
<sequence>MSAEVDEGLRAPYEIEFPFERTVGPVVGTFLAGLREKRLFGARTERGTVVCPPPEFDPVTGKELGELVELKPVGAVESWTWVRHRAGDPVDADFAWALIAVDGTEGTFFHALDVGGDPARIRRGLRVRARWAEERRGEMSDLRCFEPEDDDE</sequence>
<dbReference type="SUPFAM" id="SSF50249">
    <property type="entry name" value="Nucleic acid-binding proteins"/>
    <property type="match status" value="1"/>
</dbReference>
<dbReference type="Gene3D" id="6.10.30.10">
    <property type="match status" value="1"/>
</dbReference>
<dbReference type="InterPro" id="IPR002878">
    <property type="entry name" value="ChsH2_C"/>
</dbReference>
<feature type="domain" description="ChsH2 C-terminal OB-fold" evidence="1">
    <location>
        <begin position="68"/>
        <end position="131"/>
    </location>
</feature>
<accession>A0A285LXJ6</accession>
<proteinExistence type="predicted"/>
<name>A0A285LXJ6_9NOCA</name>
<keyword evidence="3" id="KW-1185">Reference proteome</keyword>